<protein>
    <submittedName>
        <fullName evidence="1">Uncharacterized protein</fullName>
    </submittedName>
</protein>
<gene>
    <name evidence="1" type="ORF">CDAR_219831</name>
</gene>
<proteinExistence type="predicted"/>
<accession>A0AAV4PUX8</accession>
<keyword evidence="2" id="KW-1185">Reference proteome</keyword>
<comment type="caution">
    <text evidence="1">The sequence shown here is derived from an EMBL/GenBank/DDBJ whole genome shotgun (WGS) entry which is preliminary data.</text>
</comment>
<dbReference type="AlphaFoldDB" id="A0AAV4PUX8"/>
<dbReference type="EMBL" id="BPLQ01003318">
    <property type="protein sequence ID" value="GIX99599.1"/>
    <property type="molecule type" value="Genomic_DNA"/>
</dbReference>
<sequence length="51" mass="5383">MGKASGAICQNSSFRIGGSRIQVEALESGNHKQERDTESVLKFLSAMAAGN</sequence>
<organism evidence="1 2">
    <name type="scientific">Caerostris darwini</name>
    <dbReference type="NCBI Taxonomy" id="1538125"/>
    <lineage>
        <taxon>Eukaryota</taxon>
        <taxon>Metazoa</taxon>
        <taxon>Ecdysozoa</taxon>
        <taxon>Arthropoda</taxon>
        <taxon>Chelicerata</taxon>
        <taxon>Arachnida</taxon>
        <taxon>Araneae</taxon>
        <taxon>Araneomorphae</taxon>
        <taxon>Entelegynae</taxon>
        <taxon>Araneoidea</taxon>
        <taxon>Araneidae</taxon>
        <taxon>Caerostris</taxon>
    </lineage>
</organism>
<name>A0AAV4PUX8_9ARAC</name>
<feature type="non-terminal residue" evidence="1">
    <location>
        <position position="51"/>
    </location>
</feature>
<reference evidence="1 2" key="1">
    <citation type="submission" date="2021-06" db="EMBL/GenBank/DDBJ databases">
        <title>Caerostris darwini draft genome.</title>
        <authorList>
            <person name="Kono N."/>
            <person name="Arakawa K."/>
        </authorList>
    </citation>
    <scope>NUCLEOTIDE SEQUENCE [LARGE SCALE GENOMIC DNA]</scope>
</reference>
<dbReference type="Proteomes" id="UP001054837">
    <property type="component" value="Unassembled WGS sequence"/>
</dbReference>
<evidence type="ECO:0000313" key="1">
    <source>
        <dbReference type="EMBL" id="GIX99599.1"/>
    </source>
</evidence>
<evidence type="ECO:0000313" key="2">
    <source>
        <dbReference type="Proteomes" id="UP001054837"/>
    </source>
</evidence>